<dbReference type="HOGENOM" id="CLU_1585891_0_0_1"/>
<evidence type="ECO:0000313" key="3">
    <source>
        <dbReference type="Proteomes" id="UP000007875"/>
    </source>
</evidence>
<keyword evidence="3" id="KW-1185">Reference proteome</keyword>
<evidence type="ECO:0008006" key="4">
    <source>
        <dbReference type="Google" id="ProtNLM"/>
    </source>
</evidence>
<evidence type="ECO:0000256" key="1">
    <source>
        <dbReference type="SAM" id="SignalP"/>
    </source>
</evidence>
<feature type="chain" id="PRO_5003578175" description="EF-hand domain-containing protein" evidence="1">
    <location>
        <begin position="22"/>
        <end position="168"/>
    </location>
</feature>
<reference evidence="3" key="1">
    <citation type="submission" date="2003-08" db="EMBL/GenBank/DDBJ databases">
        <authorList>
            <person name="Birren B."/>
            <person name="Nusbaum C."/>
            <person name="Abebe A."/>
            <person name="Abouelleil A."/>
            <person name="Adekoya E."/>
            <person name="Ait-zahra M."/>
            <person name="Allen N."/>
            <person name="Allen T."/>
            <person name="An P."/>
            <person name="Anderson M."/>
            <person name="Anderson S."/>
            <person name="Arachchi H."/>
            <person name="Armbruster J."/>
            <person name="Bachantsang P."/>
            <person name="Baldwin J."/>
            <person name="Barry A."/>
            <person name="Bayul T."/>
            <person name="Blitshsteyn B."/>
            <person name="Bloom T."/>
            <person name="Blye J."/>
            <person name="Boguslavskiy L."/>
            <person name="Borowsky M."/>
            <person name="Boukhgalter B."/>
            <person name="Brunache A."/>
            <person name="Butler J."/>
            <person name="Calixte N."/>
            <person name="Calvo S."/>
            <person name="Camarata J."/>
            <person name="Campo K."/>
            <person name="Chang J."/>
            <person name="Cheshatsang Y."/>
            <person name="Citroen M."/>
            <person name="Collymore A."/>
            <person name="Considine T."/>
            <person name="Cook A."/>
            <person name="Cooke P."/>
            <person name="Corum B."/>
            <person name="Cuomo C."/>
            <person name="David R."/>
            <person name="Dawoe T."/>
            <person name="Degray S."/>
            <person name="Dodge S."/>
            <person name="Dooley K."/>
            <person name="Dorje P."/>
            <person name="Dorjee K."/>
            <person name="Dorris L."/>
            <person name="Duffey N."/>
            <person name="Dupes A."/>
            <person name="Elkins T."/>
            <person name="Engels R."/>
            <person name="Erickson J."/>
            <person name="Farina A."/>
            <person name="Faro S."/>
            <person name="Ferreira P."/>
            <person name="Fischer H."/>
            <person name="Fitzgerald M."/>
            <person name="Foley K."/>
            <person name="Gage D."/>
            <person name="Galagan J."/>
            <person name="Gearin G."/>
            <person name="Gnerre S."/>
            <person name="Gnirke A."/>
            <person name="Goyette A."/>
            <person name="Graham J."/>
            <person name="Grandbois E."/>
            <person name="Gyaltsen K."/>
            <person name="Hafez N."/>
            <person name="Hagopian D."/>
            <person name="Hagos B."/>
            <person name="Hall J."/>
            <person name="Hatcher B."/>
            <person name="Heller A."/>
            <person name="Higgins H."/>
            <person name="Honan T."/>
            <person name="Horn A."/>
            <person name="Houde N."/>
            <person name="Hughes L."/>
            <person name="Hulme W."/>
            <person name="Husby E."/>
            <person name="Iliev I."/>
            <person name="Jaffe D."/>
            <person name="Jones C."/>
            <person name="Kamal M."/>
            <person name="Kamat A."/>
            <person name="Kamvysselis M."/>
            <person name="Karlsson E."/>
            <person name="Kells C."/>
            <person name="Kieu A."/>
            <person name="Kisner P."/>
            <person name="Kodira C."/>
            <person name="Kulbokas E."/>
            <person name="Labutti K."/>
            <person name="Lama D."/>
            <person name="Landers T."/>
            <person name="Leger J."/>
            <person name="Levine S."/>
            <person name="Lewis D."/>
            <person name="Lewis T."/>
            <person name="Lindblad-toh K."/>
            <person name="Liu X."/>
            <person name="Lokyitsang T."/>
            <person name="Lokyitsang Y."/>
            <person name="Lucien O."/>
            <person name="Lui A."/>
            <person name="Ma L.J."/>
            <person name="Mabbitt R."/>
            <person name="Macdonald J."/>
            <person name="Maclean C."/>
            <person name="Major J."/>
            <person name="Manning J."/>
            <person name="Marabella R."/>
            <person name="Maru K."/>
            <person name="Matthews C."/>
            <person name="Mauceli E."/>
            <person name="Mccarthy M."/>
            <person name="Mcdonough S."/>
            <person name="Mcghee T."/>
            <person name="Meldrim J."/>
            <person name="Meneus L."/>
            <person name="Mesirov J."/>
            <person name="Mihalev A."/>
            <person name="Mihova T."/>
            <person name="Mikkelsen T."/>
            <person name="Mlenga V."/>
            <person name="Moru K."/>
            <person name="Mozes J."/>
            <person name="Mulrain L."/>
            <person name="Munson G."/>
            <person name="Naylor J."/>
            <person name="Newes C."/>
            <person name="Nguyen C."/>
            <person name="Nguyen N."/>
            <person name="Nguyen T."/>
            <person name="Nicol R."/>
            <person name="Nielsen C."/>
            <person name="Nizzari M."/>
            <person name="Norbu C."/>
            <person name="Norbu N."/>
            <person name="O'donnell P."/>
            <person name="Okoawo O."/>
            <person name="O'leary S."/>
            <person name="Omotosho B."/>
            <person name="O'neill K."/>
            <person name="Osman S."/>
            <person name="Parker S."/>
            <person name="Perrin D."/>
            <person name="Phunkhang P."/>
            <person name="Piqani B."/>
            <person name="Purcell S."/>
            <person name="Rachupka T."/>
            <person name="Ramasamy U."/>
            <person name="Rameau R."/>
            <person name="Ray V."/>
            <person name="Raymond C."/>
            <person name="Retta R."/>
            <person name="Richardson S."/>
            <person name="Rise C."/>
            <person name="Rodriguez J."/>
            <person name="Rogers J."/>
            <person name="Rogov P."/>
            <person name="Rutman M."/>
            <person name="Schupbach R."/>
            <person name="Seaman C."/>
            <person name="Settipalli S."/>
            <person name="Sharpe T."/>
            <person name="Sheridan J."/>
            <person name="Sherpa N."/>
            <person name="Shi J."/>
            <person name="Smirnov S."/>
            <person name="Smith C."/>
            <person name="Sougnez C."/>
            <person name="Spencer B."/>
            <person name="Stalker J."/>
            <person name="Stange-thomann N."/>
            <person name="Stavropoulos S."/>
            <person name="Stetson K."/>
            <person name="Stone C."/>
            <person name="Stone S."/>
            <person name="Stubbs M."/>
            <person name="Talamas J."/>
            <person name="Tchuinga P."/>
            <person name="Tenzing P."/>
            <person name="Tesfaye S."/>
            <person name="Theodore J."/>
            <person name="Thoulutsang Y."/>
            <person name="Topham K."/>
            <person name="Towey S."/>
            <person name="Tsamla T."/>
            <person name="Tsomo N."/>
            <person name="Vallee D."/>
            <person name="Vassiliev H."/>
            <person name="Venkataraman V."/>
            <person name="Vinson J."/>
            <person name="Vo A."/>
            <person name="Wade C."/>
            <person name="Wang S."/>
            <person name="Wangchuk T."/>
            <person name="Wangdi T."/>
            <person name="Whittaker C."/>
            <person name="Wilkinson J."/>
            <person name="Wu Y."/>
            <person name="Wyman D."/>
            <person name="Yadav S."/>
            <person name="Yang S."/>
            <person name="Yang X."/>
            <person name="Yeager S."/>
            <person name="Yee E."/>
            <person name="Young G."/>
            <person name="Zainoun J."/>
            <person name="Zembeck L."/>
            <person name="Zimmer A."/>
            <person name="Zody M."/>
            <person name="Lander E."/>
        </authorList>
    </citation>
    <scope>NUCLEOTIDE SEQUENCE [LARGE SCALE GENOMIC DNA]</scope>
</reference>
<dbReference type="AlphaFoldDB" id="H2YLR4"/>
<reference evidence="2" key="2">
    <citation type="submission" date="2025-08" db="UniProtKB">
        <authorList>
            <consortium name="Ensembl"/>
        </authorList>
    </citation>
    <scope>IDENTIFICATION</scope>
</reference>
<dbReference type="SUPFAM" id="SSF47473">
    <property type="entry name" value="EF-hand"/>
    <property type="match status" value="1"/>
</dbReference>
<evidence type="ECO:0000313" key="2">
    <source>
        <dbReference type="Ensembl" id="ENSCSAVP00000006266.1"/>
    </source>
</evidence>
<keyword evidence="1" id="KW-0732">Signal</keyword>
<reference evidence="2" key="3">
    <citation type="submission" date="2025-09" db="UniProtKB">
        <authorList>
            <consortium name="Ensembl"/>
        </authorList>
    </citation>
    <scope>IDENTIFICATION</scope>
</reference>
<dbReference type="InParanoid" id="H2YLR4"/>
<accession>H2YLR4</accession>
<dbReference type="Proteomes" id="UP000007875">
    <property type="component" value="Unassembled WGS sequence"/>
</dbReference>
<dbReference type="Ensembl" id="ENSCSAVT00000006345.1">
    <property type="protein sequence ID" value="ENSCSAVP00000006266.1"/>
    <property type="gene ID" value="ENSCSAVG00000003747.1"/>
</dbReference>
<dbReference type="InterPro" id="IPR011992">
    <property type="entry name" value="EF-hand-dom_pair"/>
</dbReference>
<protein>
    <recommendedName>
        <fullName evidence="4">EF-hand domain-containing protein</fullName>
    </recommendedName>
</protein>
<dbReference type="OMA" id="AHATPFF"/>
<name>H2YLR4_CIOSA</name>
<proteinExistence type="predicted"/>
<organism evidence="2 3">
    <name type="scientific">Ciona savignyi</name>
    <name type="common">Pacific transparent sea squirt</name>
    <dbReference type="NCBI Taxonomy" id="51511"/>
    <lineage>
        <taxon>Eukaryota</taxon>
        <taxon>Metazoa</taxon>
        <taxon>Chordata</taxon>
        <taxon>Tunicata</taxon>
        <taxon>Ascidiacea</taxon>
        <taxon>Phlebobranchia</taxon>
        <taxon>Cionidae</taxon>
        <taxon>Ciona</taxon>
    </lineage>
</organism>
<dbReference type="Gene3D" id="1.10.238.10">
    <property type="entry name" value="EF-hand"/>
    <property type="match status" value="1"/>
</dbReference>
<feature type="signal peptide" evidence="1">
    <location>
        <begin position="1"/>
        <end position="21"/>
    </location>
</feature>
<sequence>MYVVICTLLLIGLSSVTPVSGKGSVYASYAAHATPFFNHLDENSDGLLTAHEAEGRLMVFVNTNNGISPHLEFYDWTHLPEFVLPTVEGFPILLQEFDKNGDEALSKEEMTSVSKDAVAVFYWRVDKTHTKILVGCDIVRNRLLDMQQIFNLAIVTVRTIYDRMTSFF</sequence>